<keyword evidence="2" id="KW-1185">Reference proteome</keyword>
<organism evidence="1 2">
    <name type="scientific">Dallia pectoralis</name>
    <name type="common">Alaska blackfish</name>
    <dbReference type="NCBI Taxonomy" id="75939"/>
    <lineage>
        <taxon>Eukaryota</taxon>
        <taxon>Metazoa</taxon>
        <taxon>Chordata</taxon>
        <taxon>Craniata</taxon>
        <taxon>Vertebrata</taxon>
        <taxon>Euteleostomi</taxon>
        <taxon>Actinopterygii</taxon>
        <taxon>Neopterygii</taxon>
        <taxon>Teleostei</taxon>
        <taxon>Protacanthopterygii</taxon>
        <taxon>Esociformes</taxon>
        <taxon>Umbridae</taxon>
        <taxon>Dallia</taxon>
    </lineage>
</organism>
<accession>A0ACC2EZX2</accession>
<evidence type="ECO:0000313" key="1">
    <source>
        <dbReference type="EMBL" id="KAJ7984622.1"/>
    </source>
</evidence>
<name>A0ACC2EZX2_DALPE</name>
<dbReference type="Proteomes" id="UP001157502">
    <property type="component" value="Chromosome 37"/>
</dbReference>
<comment type="caution">
    <text evidence="1">The sequence shown here is derived from an EMBL/GenBank/DDBJ whole genome shotgun (WGS) entry which is preliminary data.</text>
</comment>
<gene>
    <name evidence="1" type="ORF">DPEC_G00356680</name>
</gene>
<reference evidence="1" key="1">
    <citation type="submission" date="2021-05" db="EMBL/GenBank/DDBJ databases">
        <authorList>
            <person name="Pan Q."/>
            <person name="Jouanno E."/>
            <person name="Zahm M."/>
            <person name="Klopp C."/>
            <person name="Cabau C."/>
            <person name="Louis A."/>
            <person name="Berthelot C."/>
            <person name="Parey E."/>
            <person name="Roest Crollius H."/>
            <person name="Montfort J."/>
            <person name="Robinson-Rechavi M."/>
            <person name="Bouchez O."/>
            <person name="Lampietro C."/>
            <person name="Lopez Roques C."/>
            <person name="Donnadieu C."/>
            <person name="Postlethwait J."/>
            <person name="Bobe J."/>
            <person name="Dillon D."/>
            <person name="Chandos A."/>
            <person name="von Hippel F."/>
            <person name="Guiguen Y."/>
        </authorList>
    </citation>
    <scope>NUCLEOTIDE SEQUENCE</scope>
    <source>
        <strain evidence="1">YG-Jan2019</strain>
    </source>
</reference>
<evidence type="ECO:0000313" key="2">
    <source>
        <dbReference type="Proteomes" id="UP001157502"/>
    </source>
</evidence>
<protein>
    <submittedName>
        <fullName evidence="1">Uncharacterized protein</fullName>
    </submittedName>
</protein>
<sequence length="180" mass="20431">MLGCRKDKSCNQSCVLVNFFDKAQRRGDMESLLKWMQMLSFLLALLINRCYGRPQDLSGTKFIIPVETSNSFVRVTGDFSKPISAMTMCQRFFTDLQRDQSLFSLSTPTNAKDISVLLQSKGHRRKTKEFLDRTDHTAQHDVDSVKVRKQNITTFPLDGVGELQSGSTCKDFSDDEDQDG</sequence>
<proteinExistence type="predicted"/>
<dbReference type="EMBL" id="CM055764">
    <property type="protein sequence ID" value="KAJ7984622.1"/>
    <property type="molecule type" value="Genomic_DNA"/>
</dbReference>